<dbReference type="SUPFAM" id="SSF55021">
    <property type="entry name" value="ACT-like"/>
    <property type="match status" value="2"/>
</dbReference>
<protein>
    <recommendedName>
        <fullName evidence="1">ACT domain-containing protein</fullName>
    </recommendedName>
</protein>
<dbReference type="EMBL" id="MWAK01000136">
    <property type="protein sequence ID" value="OPZ92013.1"/>
    <property type="molecule type" value="Genomic_DNA"/>
</dbReference>
<sequence>MTGVRQISVFASNRPGKIAAITGVLAEAGINIMGMNIASSGDFGVIKFLVNDLEKADRALREKGFTISLNEVLAIEMEDVPGGLHRIADLLYRKNINVEYSYGLPMKPHRNAILIIEVEDVEQAKLLLKNEPLRFLSEPEIQKERG</sequence>
<proteinExistence type="predicted"/>
<dbReference type="InterPro" id="IPR045865">
    <property type="entry name" value="ACT-like_dom_sf"/>
</dbReference>
<dbReference type="AlphaFoldDB" id="A0A1V5MFJ8"/>
<reference evidence="2 3" key="1">
    <citation type="submission" date="2017-02" db="EMBL/GenBank/DDBJ databases">
        <title>Delving into the versatile metabolic prowess of the omnipresent phylum Bacteroidetes.</title>
        <authorList>
            <person name="Nobu M.K."/>
            <person name="Mei R."/>
            <person name="Narihiro T."/>
            <person name="Kuroda K."/>
            <person name="Liu W.-T."/>
        </authorList>
    </citation>
    <scope>NUCLEOTIDE SEQUENCE [LARGE SCALE GENOMIC DNA]</scope>
    <source>
        <strain evidence="2">ADurb.Bin417</strain>
    </source>
</reference>
<gene>
    <name evidence="2" type="ORF">BWY73_00952</name>
</gene>
<dbReference type="Pfam" id="PF19571">
    <property type="entry name" value="ACT_8"/>
    <property type="match status" value="1"/>
</dbReference>
<dbReference type="Proteomes" id="UP000485484">
    <property type="component" value="Unassembled WGS sequence"/>
</dbReference>
<accession>A0A1V5MFJ8</accession>
<dbReference type="PROSITE" id="PS51671">
    <property type="entry name" value="ACT"/>
    <property type="match status" value="1"/>
</dbReference>
<evidence type="ECO:0000313" key="3">
    <source>
        <dbReference type="Proteomes" id="UP000485484"/>
    </source>
</evidence>
<dbReference type="CDD" id="cd04882">
    <property type="entry name" value="ACT_Bt0572_2"/>
    <property type="match status" value="1"/>
</dbReference>
<name>A0A1V5MFJ8_UNCT6</name>
<dbReference type="PANTHER" id="PTHR40099:SF1">
    <property type="entry name" value="ACETOLACTATE SYNTHASE, SMALL SUBUNIT"/>
    <property type="match status" value="1"/>
</dbReference>
<dbReference type="Gene3D" id="3.30.2130.10">
    <property type="entry name" value="VC0802-like"/>
    <property type="match status" value="1"/>
</dbReference>
<evidence type="ECO:0000313" key="2">
    <source>
        <dbReference type="EMBL" id="OPZ92013.1"/>
    </source>
</evidence>
<organism evidence="2 3">
    <name type="scientific">candidate division TA06 bacterium ADurb.Bin417</name>
    <dbReference type="NCBI Taxonomy" id="1852828"/>
    <lineage>
        <taxon>Bacteria</taxon>
        <taxon>Bacteria division TA06</taxon>
    </lineage>
</organism>
<comment type="caution">
    <text evidence="2">The sequence shown here is derived from an EMBL/GenBank/DDBJ whole genome shotgun (WGS) entry which is preliminary data.</text>
</comment>
<dbReference type="InterPro" id="IPR002912">
    <property type="entry name" value="ACT_dom"/>
</dbReference>
<feature type="domain" description="ACT" evidence="1">
    <location>
        <begin position="6"/>
        <end position="82"/>
    </location>
</feature>
<dbReference type="InterPro" id="IPR045739">
    <property type="entry name" value="ACT_dom_pair"/>
</dbReference>
<evidence type="ECO:0000259" key="1">
    <source>
        <dbReference type="PROSITE" id="PS51671"/>
    </source>
</evidence>
<dbReference type="PANTHER" id="PTHR40099">
    <property type="entry name" value="ACETOLACTATE SYNTHASE, SMALL SUBUNIT"/>
    <property type="match status" value="1"/>
</dbReference>